<dbReference type="InterPro" id="IPR042561">
    <property type="entry name" value="Exo84_C_1"/>
</dbReference>
<feature type="domain" description="Exocyst component Exo84 C-terminal" evidence="9">
    <location>
        <begin position="406"/>
        <end position="599"/>
    </location>
</feature>
<dbReference type="InterPro" id="IPR016159">
    <property type="entry name" value="Cullin_repeat-like_dom_sf"/>
</dbReference>
<dbReference type="EMBL" id="ML170197">
    <property type="protein sequence ID" value="TDL19395.1"/>
    <property type="molecule type" value="Genomic_DNA"/>
</dbReference>
<keyword evidence="4" id="KW-0813">Transport</keyword>
<protein>
    <recommendedName>
        <fullName evidence="3">Exocyst complex component EXO84</fullName>
    </recommendedName>
</protein>
<dbReference type="SUPFAM" id="SSF74788">
    <property type="entry name" value="Cullin repeat-like"/>
    <property type="match status" value="1"/>
</dbReference>
<dbReference type="Pfam" id="PF16528">
    <property type="entry name" value="Exo84_C"/>
    <property type="match status" value="1"/>
</dbReference>
<evidence type="ECO:0000256" key="2">
    <source>
        <dbReference type="ARBA" id="ARBA00007210"/>
    </source>
</evidence>
<evidence type="ECO:0000256" key="3">
    <source>
        <dbReference type="ARBA" id="ARBA00021269"/>
    </source>
</evidence>
<dbReference type="PANTHER" id="PTHR21426">
    <property type="entry name" value="EXOCYST COMPLEX COMPONENT 8"/>
    <property type="match status" value="1"/>
</dbReference>
<gene>
    <name evidence="10" type="ORF">BD410DRAFT_774042</name>
</gene>
<comment type="subcellular location">
    <subcellularLocation>
        <location evidence="1">Cytoplasmic vesicle</location>
        <location evidence="1">Secretory vesicle</location>
    </subcellularLocation>
</comment>
<keyword evidence="11" id="KW-1185">Reference proteome</keyword>
<name>A0A4Y7PW94_9AGAM</name>
<dbReference type="GO" id="GO:0000145">
    <property type="term" value="C:exocyst"/>
    <property type="evidence" value="ECO:0007669"/>
    <property type="project" value="InterPro"/>
</dbReference>
<dbReference type="SUPFAM" id="SSF50729">
    <property type="entry name" value="PH domain-like"/>
    <property type="match status" value="1"/>
</dbReference>
<dbReference type="GO" id="GO:0006887">
    <property type="term" value="P:exocytosis"/>
    <property type="evidence" value="ECO:0007669"/>
    <property type="project" value="UniProtKB-KW"/>
</dbReference>
<reference evidence="10 11" key="1">
    <citation type="submission" date="2018-06" db="EMBL/GenBank/DDBJ databases">
        <title>A transcriptomic atlas of mushroom development highlights an independent origin of complex multicellularity.</title>
        <authorList>
            <consortium name="DOE Joint Genome Institute"/>
            <person name="Krizsan K."/>
            <person name="Almasi E."/>
            <person name="Merenyi Z."/>
            <person name="Sahu N."/>
            <person name="Viragh M."/>
            <person name="Koszo T."/>
            <person name="Mondo S."/>
            <person name="Kiss B."/>
            <person name="Balint B."/>
            <person name="Kues U."/>
            <person name="Barry K."/>
            <person name="Hegedus J.C."/>
            <person name="Henrissat B."/>
            <person name="Johnson J."/>
            <person name="Lipzen A."/>
            <person name="Ohm R."/>
            <person name="Nagy I."/>
            <person name="Pangilinan J."/>
            <person name="Yan J."/>
            <person name="Xiong Y."/>
            <person name="Grigoriev I.V."/>
            <person name="Hibbett D.S."/>
            <person name="Nagy L.G."/>
        </authorList>
    </citation>
    <scope>NUCLEOTIDE SEQUENCE [LARGE SCALE GENOMIC DNA]</scope>
    <source>
        <strain evidence="10 11">SZMC22713</strain>
    </source>
</reference>
<feature type="compositionally biased region" description="Polar residues" evidence="8">
    <location>
        <begin position="11"/>
        <end position="20"/>
    </location>
</feature>
<accession>A0A4Y7PW94</accession>
<dbReference type="VEuPathDB" id="FungiDB:BD410DRAFT_774042"/>
<dbReference type="Pfam" id="PF08700">
    <property type="entry name" value="VPS51_Exo84_N"/>
    <property type="match status" value="1"/>
</dbReference>
<feature type="coiled-coil region" evidence="7">
    <location>
        <begin position="117"/>
        <end position="180"/>
    </location>
</feature>
<dbReference type="PANTHER" id="PTHR21426:SF12">
    <property type="entry name" value="EXOCYST COMPLEX COMPONENT 8"/>
    <property type="match status" value="1"/>
</dbReference>
<feature type="compositionally biased region" description="Low complexity" evidence="8">
    <location>
        <begin position="634"/>
        <end position="644"/>
    </location>
</feature>
<evidence type="ECO:0000256" key="4">
    <source>
        <dbReference type="ARBA" id="ARBA00022448"/>
    </source>
</evidence>
<keyword evidence="7" id="KW-0175">Coiled coil</keyword>
<dbReference type="GO" id="GO:0015031">
    <property type="term" value="P:protein transport"/>
    <property type="evidence" value="ECO:0007669"/>
    <property type="project" value="UniProtKB-KW"/>
</dbReference>
<dbReference type="InterPro" id="IPR042560">
    <property type="entry name" value="Exo84_C_2"/>
</dbReference>
<evidence type="ECO:0000256" key="1">
    <source>
        <dbReference type="ARBA" id="ARBA00004398"/>
    </source>
</evidence>
<evidence type="ECO:0000259" key="9">
    <source>
        <dbReference type="Pfam" id="PF16528"/>
    </source>
</evidence>
<evidence type="ECO:0000313" key="11">
    <source>
        <dbReference type="Proteomes" id="UP000294933"/>
    </source>
</evidence>
<feature type="region of interest" description="Disordered" evidence="8">
    <location>
        <begin position="1"/>
        <end position="49"/>
    </location>
</feature>
<dbReference type="Pfam" id="PF25345">
    <property type="entry name" value="PH_EXO84"/>
    <property type="match status" value="1"/>
</dbReference>
<dbReference type="InterPro" id="IPR032403">
    <property type="entry name" value="Exo84_C"/>
</dbReference>
<dbReference type="InterPro" id="IPR033961">
    <property type="entry name" value="Exo84"/>
</dbReference>
<evidence type="ECO:0000313" key="10">
    <source>
        <dbReference type="EMBL" id="TDL19395.1"/>
    </source>
</evidence>
<organism evidence="10 11">
    <name type="scientific">Rickenella mellea</name>
    <dbReference type="NCBI Taxonomy" id="50990"/>
    <lineage>
        <taxon>Eukaryota</taxon>
        <taxon>Fungi</taxon>
        <taxon>Dikarya</taxon>
        <taxon>Basidiomycota</taxon>
        <taxon>Agaricomycotina</taxon>
        <taxon>Agaricomycetes</taxon>
        <taxon>Hymenochaetales</taxon>
        <taxon>Rickenellaceae</taxon>
        <taxon>Rickenella</taxon>
    </lineage>
</organism>
<comment type="similarity">
    <text evidence="2">Belongs to the EXO84 family.</text>
</comment>
<dbReference type="GO" id="GO:0006893">
    <property type="term" value="P:Golgi to plasma membrane transport"/>
    <property type="evidence" value="ECO:0007669"/>
    <property type="project" value="TreeGrafter"/>
</dbReference>
<feature type="region of interest" description="Disordered" evidence="8">
    <location>
        <begin position="630"/>
        <end position="713"/>
    </location>
</feature>
<dbReference type="Gene3D" id="1.20.58.1220">
    <property type="entry name" value="Exo84p, C-terminal helical domain"/>
    <property type="match status" value="1"/>
</dbReference>
<feature type="compositionally biased region" description="Low complexity" evidence="8">
    <location>
        <begin position="659"/>
        <end position="695"/>
    </location>
</feature>
<dbReference type="GO" id="GO:0030133">
    <property type="term" value="C:transport vesicle"/>
    <property type="evidence" value="ECO:0007669"/>
    <property type="project" value="UniProtKB-SubCell"/>
</dbReference>
<dbReference type="Proteomes" id="UP000294933">
    <property type="component" value="Unassembled WGS sequence"/>
</dbReference>
<dbReference type="STRING" id="50990.A0A4Y7PW94"/>
<evidence type="ECO:0000256" key="5">
    <source>
        <dbReference type="ARBA" id="ARBA00022483"/>
    </source>
</evidence>
<dbReference type="Gene3D" id="1.20.58.1210">
    <property type="entry name" value="Exo84p, N-terminal helical domain"/>
    <property type="match status" value="1"/>
</dbReference>
<sequence length="713" mass="79066">MQSLRTRRPDNSPSKPSKQPQKLAKSPAKSPSPRKSRVDDRIKKRMSMRYADISAPTDVSVPALPSMPMPIGVRGNSKDEEVVKEREVVKEDPRAVDIRILDKETFDPDAYIKVKLANSTEAEIKSLQSSLRDAKDATAVDLQQNVFKNYAEFMMISKEISTLENDMLELKESLSEWKSMPSLLHIDDSASVADRKRNQRSSVADLRVLYANQMQTLHAQIEGSSKFVPTTPGRHIVSEMEGISVLNPATFKVEHSVKFVVLDDAVLVARRRQRRTADRPKLVAEKCWPLNDILVLDTKDTATLTNVFKIRHGKETHVYRTDISSDKKALLSQFRQAAEELSAKKRKEREGEHERRKSLWVGGGSDRRSFAFDSDAMPSVPDWMKEFAPGGGGGGAKEKAEKDAIWVGELTDQLTVAIALRQWEEACTLVAEAEAKVSTTPLLAPKLSILTSSLIASLLHALADPTNRKSTIVELTGLLVRLNAGAAARTTFLSTRSATIRKRIRMIRFEGHIQMYITDLAIVVFTGIKHTADWFLASFRENESTSCFVEWAKVQIENYAEMFRNQVFSSDVEQSTIDECIDITHTQSRKLLQEYGLDFRFLFDALLVPEPKKTLAPKFNLHTKSSVDTVKELSTSTPMKASAPAPAPAPTAPAPSPGLAPSSPDSPLSPGLATPRPLRRNPALPPRSSNRPLSATGVRPTAPVAVPSREGMM</sequence>
<evidence type="ECO:0000256" key="8">
    <source>
        <dbReference type="SAM" id="MobiDB-lite"/>
    </source>
</evidence>
<feature type="compositionally biased region" description="Pro residues" evidence="8">
    <location>
        <begin position="645"/>
        <end position="658"/>
    </location>
</feature>
<keyword evidence="6" id="KW-0653">Protein transport</keyword>
<evidence type="ECO:0000256" key="7">
    <source>
        <dbReference type="SAM" id="Coils"/>
    </source>
</evidence>
<dbReference type="AlphaFoldDB" id="A0A4Y7PW94"/>
<proteinExistence type="inferred from homology"/>
<dbReference type="InterPro" id="IPR011993">
    <property type="entry name" value="PH-like_dom_sf"/>
</dbReference>
<dbReference type="Gene3D" id="2.30.29.30">
    <property type="entry name" value="Pleckstrin-homology domain (PH domain)/Phosphotyrosine-binding domain (PTB)"/>
    <property type="match status" value="1"/>
</dbReference>
<dbReference type="OrthoDB" id="642193at2759"/>
<evidence type="ECO:0000256" key="6">
    <source>
        <dbReference type="ARBA" id="ARBA00022927"/>
    </source>
</evidence>
<keyword evidence="5" id="KW-0268">Exocytosis</keyword>
<feature type="compositionally biased region" description="Low complexity" evidence="8">
    <location>
        <begin position="24"/>
        <end position="33"/>
    </location>
</feature>